<gene>
    <name evidence="14" type="primary">Fars2_1</name>
    <name evidence="14" type="ORF">BUCCAP_R15714</name>
</gene>
<dbReference type="OrthoDB" id="4457at2759"/>
<keyword evidence="8" id="KW-0809">Transit peptide</keyword>
<reference evidence="14 15" key="1">
    <citation type="submission" date="2019-09" db="EMBL/GenBank/DDBJ databases">
        <title>Bird 10,000 Genomes (B10K) Project - Family phase.</title>
        <authorList>
            <person name="Zhang G."/>
        </authorList>
    </citation>
    <scope>NUCLEOTIDE SEQUENCE [LARGE SCALE GENOMIC DNA]</scope>
    <source>
        <strain evidence="14">B10K-DU-001-16</strain>
        <tissue evidence="14">Muscle</tissue>
    </source>
</reference>
<evidence type="ECO:0000256" key="9">
    <source>
        <dbReference type="ARBA" id="ARBA00023128"/>
    </source>
</evidence>
<evidence type="ECO:0000256" key="2">
    <source>
        <dbReference type="ARBA" id="ARBA00008226"/>
    </source>
</evidence>
<comment type="catalytic activity">
    <reaction evidence="12">
        <text>tRNA(Phe) + L-phenylalanine + ATP = L-phenylalanyl-tRNA(Phe) + AMP + diphosphate + H(+)</text>
        <dbReference type="Rhea" id="RHEA:19413"/>
        <dbReference type="Rhea" id="RHEA-COMP:9668"/>
        <dbReference type="Rhea" id="RHEA-COMP:9699"/>
        <dbReference type="ChEBI" id="CHEBI:15378"/>
        <dbReference type="ChEBI" id="CHEBI:30616"/>
        <dbReference type="ChEBI" id="CHEBI:33019"/>
        <dbReference type="ChEBI" id="CHEBI:58095"/>
        <dbReference type="ChEBI" id="CHEBI:78442"/>
        <dbReference type="ChEBI" id="CHEBI:78531"/>
        <dbReference type="ChEBI" id="CHEBI:456215"/>
        <dbReference type="EC" id="6.1.1.20"/>
    </reaction>
</comment>
<accession>A0A7K9I4U9</accession>
<evidence type="ECO:0000256" key="11">
    <source>
        <dbReference type="ARBA" id="ARBA00031194"/>
    </source>
</evidence>
<evidence type="ECO:0000256" key="10">
    <source>
        <dbReference type="ARBA" id="ARBA00023146"/>
    </source>
</evidence>
<keyword evidence="10" id="KW-0030">Aminoacyl-tRNA synthetase</keyword>
<keyword evidence="6" id="KW-0067">ATP-binding</keyword>
<evidence type="ECO:0000259" key="13">
    <source>
        <dbReference type="PROSITE" id="PS51447"/>
    </source>
</evidence>
<keyword evidence="5" id="KW-0547">Nucleotide-binding</keyword>
<evidence type="ECO:0000256" key="8">
    <source>
        <dbReference type="ARBA" id="ARBA00022946"/>
    </source>
</evidence>
<keyword evidence="9" id="KW-0496">Mitochondrion</keyword>
<evidence type="ECO:0000256" key="3">
    <source>
        <dbReference type="ARBA" id="ARBA00012814"/>
    </source>
</evidence>
<keyword evidence="15" id="KW-1185">Reference proteome</keyword>
<name>A0A7K9I4U9_9PICI</name>
<dbReference type="FunFam" id="3.30.70.380:FF:000002">
    <property type="entry name" value="phenylalanine--tRNA ligase, mitochondrial"/>
    <property type="match status" value="1"/>
</dbReference>
<protein>
    <recommendedName>
        <fullName evidence="3">phenylalanine--tRNA ligase</fullName>
        <ecNumber evidence="3">6.1.1.20</ecNumber>
    </recommendedName>
    <alternativeName>
        <fullName evidence="11">Phenylalanyl-tRNA synthetase</fullName>
    </alternativeName>
</protein>
<comment type="similarity">
    <text evidence="2">Belongs to the class-II aminoacyl-tRNA synthetase family.</text>
</comment>
<evidence type="ECO:0000256" key="5">
    <source>
        <dbReference type="ARBA" id="ARBA00022741"/>
    </source>
</evidence>
<dbReference type="SMART" id="SM00896">
    <property type="entry name" value="FDX-ACB"/>
    <property type="match status" value="1"/>
</dbReference>
<comment type="subcellular location">
    <subcellularLocation>
        <location evidence="1">Mitochondrion matrix</location>
    </subcellularLocation>
</comment>
<evidence type="ECO:0000313" key="15">
    <source>
        <dbReference type="Proteomes" id="UP000534107"/>
    </source>
</evidence>
<dbReference type="GO" id="GO:0005524">
    <property type="term" value="F:ATP binding"/>
    <property type="evidence" value="ECO:0007669"/>
    <property type="project" value="UniProtKB-KW"/>
</dbReference>
<dbReference type="InterPro" id="IPR045864">
    <property type="entry name" value="aa-tRNA-synth_II/BPL/LPL"/>
</dbReference>
<dbReference type="Gene3D" id="3.30.70.380">
    <property type="entry name" value="Ferrodoxin-fold anticodon-binding domain"/>
    <property type="match status" value="1"/>
</dbReference>
<dbReference type="SUPFAM" id="SSF54991">
    <property type="entry name" value="Anticodon-binding domain of PheRS"/>
    <property type="match status" value="1"/>
</dbReference>
<organism evidence="14 15">
    <name type="scientific">Bucco capensis</name>
    <name type="common">collared puffbird</name>
    <dbReference type="NCBI Taxonomy" id="135168"/>
    <lineage>
        <taxon>Eukaryota</taxon>
        <taxon>Metazoa</taxon>
        <taxon>Chordata</taxon>
        <taxon>Craniata</taxon>
        <taxon>Vertebrata</taxon>
        <taxon>Euteleostomi</taxon>
        <taxon>Archelosauria</taxon>
        <taxon>Archosauria</taxon>
        <taxon>Dinosauria</taxon>
        <taxon>Saurischia</taxon>
        <taxon>Theropoda</taxon>
        <taxon>Coelurosauria</taxon>
        <taxon>Aves</taxon>
        <taxon>Neognathae</taxon>
        <taxon>Neoaves</taxon>
        <taxon>Telluraves</taxon>
        <taxon>Coraciimorphae</taxon>
        <taxon>Piciformes</taxon>
        <taxon>Bucconidae</taxon>
        <taxon>Bucco</taxon>
    </lineage>
</organism>
<keyword evidence="7" id="KW-0648">Protein biosynthesis</keyword>
<dbReference type="GO" id="GO:0005759">
    <property type="term" value="C:mitochondrial matrix"/>
    <property type="evidence" value="ECO:0007669"/>
    <property type="project" value="UniProtKB-SubCell"/>
</dbReference>
<evidence type="ECO:0000256" key="7">
    <source>
        <dbReference type="ARBA" id="ARBA00022917"/>
    </source>
</evidence>
<dbReference type="GO" id="GO:0004826">
    <property type="term" value="F:phenylalanine-tRNA ligase activity"/>
    <property type="evidence" value="ECO:0007669"/>
    <property type="project" value="UniProtKB-EC"/>
</dbReference>
<evidence type="ECO:0000256" key="1">
    <source>
        <dbReference type="ARBA" id="ARBA00004305"/>
    </source>
</evidence>
<feature type="domain" description="FDX-ACB" evidence="13">
    <location>
        <begin position="38"/>
        <end position="130"/>
    </location>
</feature>
<sequence length="131" mass="15763">MILYEIPDIRLFWSEDERFLKQFTVPHICQRIKFQPLSRHPPVINDISFWLPADTYSQRDFHELARRVAGDLIEEVVLLDEFTHPKTKKVSHCYRIIYRHPERTLRQDEVQHIHQAIEESAVRELGVEGRF</sequence>
<dbReference type="Gene3D" id="3.30.930.10">
    <property type="entry name" value="Bira Bifunctional Protein, Domain 2"/>
    <property type="match status" value="1"/>
</dbReference>
<comment type="caution">
    <text evidence="14">The sequence shown here is derived from an EMBL/GenBank/DDBJ whole genome shotgun (WGS) entry which is preliminary data.</text>
</comment>
<dbReference type="InterPro" id="IPR036690">
    <property type="entry name" value="Fdx_antiC-bd_sf"/>
</dbReference>
<evidence type="ECO:0000256" key="4">
    <source>
        <dbReference type="ARBA" id="ARBA00022598"/>
    </source>
</evidence>
<dbReference type="Proteomes" id="UP000534107">
    <property type="component" value="Unassembled WGS sequence"/>
</dbReference>
<evidence type="ECO:0000256" key="6">
    <source>
        <dbReference type="ARBA" id="ARBA00022840"/>
    </source>
</evidence>
<dbReference type="InterPro" id="IPR005121">
    <property type="entry name" value="Fdx_antiC-bd"/>
</dbReference>
<evidence type="ECO:0000256" key="12">
    <source>
        <dbReference type="ARBA" id="ARBA00049255"/>
    </source>
</evidence>
<keyword evidence="4" id="KW-0436">Ligase</keyword>
<dbReference type="EC" id="6.1.1.20" evidence="3"/>
<feature type="non-terminal residue" evidence="14">
    <location>
        <position position="1"/>
    </location>
</feature>
<proteinExistence type="inferred from homology"/>
<dbReference type="EMBL" id="VWZO01018167">
    <property type="protein sequence ID" value="NXH20362.1"/>
    <property type="molecule type" value="Genomic_DNA"/>
</dbReference>
<dbReference type="PROSITE" id="PS51447">
    <property type="entry name" value="FDX_ACB"/>
    <property type="match status" value="1"/>
</dbReference>
<dbReference type="GO" id="GO:0006412">
    <property type="term" value="P:translation"/>
    <property type="evidence" value="ECO:0007669"/>
    <property type="project" value="UniProtKB-KW"/>
</dbReference>
<dbReference type="Pfam" id="PF03147">
    <property type="entry name" value="FDX-ACB"/>
    <property type="match status" value="1"/>
</dbReference>
<dbReference type="AlphaFoldDB" id="A0A7K9I4U9"/>
<feature type="non-terminal residue" evidence="14">
    <location>
        <position position="131"/>
    </location>
</feature>
<evidence type="ECO:0000313" key="14">
    <source>
        <dbReference type="EMBL" id="NXH20362.1"/>
    </source>
</evidence>